<evidence type="ECO:0000313" key="5">
    <source>
        <dbReference type="Proteomes" id="UP000319516"/>
    </source>
</evidence>
<name>A0A542YVS4_9MICO</name>
<dbReference type="Gene3D" id="3.40.50.12780">
    <property type="entry name" value="N-terminal domain of ligase-like"/>
    <property type="match status" value="1"/>
</dbReference>
<sequence length="406" mass="41319">MDLPAPLAVGPGIPLGPVLTAISERLTTGGPPLLPRPVGTEPPEQLTPAERTDPLLAGAAAVLATSGSSGTPRRVALPAASLRASGSATAQRLGGPGQWLLALPAHHVAGFQVLARSAQAGTVPVVLPPGPFTATAFSAASARLDPGVRHYTSLVPTQLSRVLEDPGAAAALASFDAVLIGGAALPDPTREALTAHRVPVVTTYGMTETCGGCVYDGSPLPGMRVALEADGRIRLGGAAVAAGYLGMPELTAQRFVTDEDGVRWFRTDDLGELDPATGRLRVLGRIDDVINTGGLKVAPADVESALLGLPEVRAAVVLGIPDPEWGQRVAAAVVLRDAPPAGAAADADLTAAVRQALRGRLPGHVLPRQVVRVGELPLLASGKPDRVALRALLARGSGRIGGQPRS</sequence>
<dbReference type="PANTHER" id="PTHR43767:SF1">
    <property type="entry name" value="NONRIBOSOMAL PEPTIDE SYNTHASE PES1 (EUROFUNG)-RELATED"/>
    <property type="match status" value="1"/>
</dbReference>
<dbReference type="PROSITE" id="PS00455">
    <property type="entry name" value="AMP_BINDING"/>
    <property type="match status" value="1"/>
</dbReference>
<dbReference type="InterPro" id="IPR045851">
    <property type="entry name" value="AMP-bd_C_sf"/>
</dbReference>
<dbReference type="InterPro" id="IPR025110">
    <property type="entry name" value="AMP-bd_C"/>
</dbReference>
<feature type="region of interest" description="Disordered" evidence="1">
    <location>
        <begin position="27"/>
        <end position="49"/>
    </location>
</feature>
<dbReference type="AlphaFoldDB" id="A0A542YVS4"/>
<dbReference type="GO" id="GO:0016878">
    <property type="term" value="F:acid-thiol ligase activity"/>
    <property type="evidence" value="ECO:0007669"/>
    <property type="project" value="UniProtKB-ARBA"/>
</dbReference>
<protein>
    <submittedName>
        <fullName evidence="4">O-succinylbenzoic acid--CoA ligase</fullName>
    </submittedName>
</protein>
<dbReference type="InterPro" id="IPR020845">
    <property type="entry name" value="AMP-binding_CS"/>
</dbReference>
<dbReference type="SUPFAM" id="SSF56801">
    <property type="entry name" value="Acetyl-CoA synthetase-like"/>
    <property type="match status" value="1"/>
</dbReference>
<dbReference type="NCBIfam" id="NF005877">
    <property type="entry name" value="PRK07824.1"/>
    <property type="match status" value="1"/>
</dbReference>
<reference evidence="4 5" key="1">
    <citation type="submission" date="2019-06" db="EMBL/GenBank/DDBJ databases">
        <title>Sequencing the genomes of 1000 actinobacteria strains.</title>
        <authorList>
            <person name="Klenk H.-P."/>
        </authorList>
    </citation>
    <scope>NUCLEOTIDE SEQUENCE [LARGE SCALE GENOMIC DNA]</scope>
    <source>
        <strain evidence="4 5">DSM 12335</strain>
    </source>
</reference>
<proteinExistence type="predicted"/>
<feature type="domain" description="AMP-dependent synthetase/ligase" evidence="2">
    <location>
        <begin position="57"/>
        <end position="219"/>
    </location>
</feature>
<dbReference type="OrthoDB" id="9803968at2"/>
<dbReference type="InterPro" id="IPR050237">
    <property type="entry name" value="ATP-dep_AMP-bd_enzyme"/>
</dbReference>
<comment type="caution">
    <text evidence="4">The sequence shown here is derived from an EMBL/GenBank/DDBJ whole genome shotgun (WGS) entry which is preliminary data.</text>
</comment>
<keyword evidence="4" id="KW-0436">Ligase</keyword>
<evidence type="ECO:0000259" key="3">
    <source>
        <dbReference type="Pfam" id="PF13193"/>
    </source>
</evidence>
<dbReference type="EMBL" id="VFOP01000001">
    <property type="protein sequence ID" value="TQL52181.1"/>
    <property type="molecule type" value="Genomic_DNA"/>
</dbReference>
<dbReference type="PANTHER" id="PTHR43767">
    <property type="entry name" value="LONG-CHAIN-FATTY-ACID--COA LIGASE"/>
    <property type="match status" value="1"/>
</dbReference>
<dbReference type="Proteomes" id="UP000319516">
    <property type="component" value="Unassembled WGS sequence"/>
</dbReference>
<dbReference type="Pfam" id="PF13193">
    <property type="entry name" value="AMP-binding_C"/>
    <property type="match status" value="1"/>
</dbReference>
<evidence type="ECO:0000256" key="1">
    <source>
        <dbReference type="SAM" id="MobiDB-lite"/>
    </source>
</evidence>
<dbReference type="InterPro" id="IPR042099">
    <property type="entry name" value="ANL_N_sf"/>
</dbReference>
<feature type="compositionally biased region" description="Low complexity" evidence="1">
    <location>
        <begin position="27"/>
        <end position="39"/>
    </location>
</feature>
<dbReference type="Gene3D" id="3.30.300.30">
    <property type="match status" value="1"/>
</dbReference>
<dbReference type="RefSeq" id="WP_141786089.1">
    <property type="nucleotide sequence ID" value="NZ_BAAAIK010000001.1"/>
</dbReference>
<dbReference type="InterPro" id="IPR000873">
    <property type="entry name" value="AMP-dep_synth/lig_dom"/>
</dbReference>
<keyword evidence="5" id="KW-1185">Reference proteome</keyword>
<evidence type="ECO:0000313" key="4">
    <source>
        <dbReference type="EMBL" id="TQL52181.1"/>
    </source>
</evidence>
<accession>A0A542YVS4</accession>
<feature type="domain" description="AMP-binding enzyme C-terminal" evidence="3">
    <location>
        <begin position="302"/>
        <end position="383"/>
    </location>
</feature>
<organism evidence="4 5">
    <name type="scientific">Ornithinicoccus hortensis</name>
    <dbReference type="NCBI Taxonomy" id="82346"/>
    <lineage>
        <taxon>Bacteria</taxon>
        <taxon>Bacillati</taxon>
        <taxon>Actinomycetota</taxon>
        <taxon>Actinomycetes</taxon>
        <taxon>Micrococcales</taxon>
        <taxon>Intrasporangiaceae</taxon>
        <taxon>Ornithinicoccus</taxon>
    </lineage>
</organism>
<evidence type="ECO:0000259" key="2">
    <source>
        <dbReference type="Pfam" id="PF00501"/>
    </source>
</evidence>
<dbReference type="Pfam" id="PF00501">
    <property type="entry name" value="AMP-binding"/>
    <property type="match status" value="1"/>
</dbReference>
<gene>
    <name evidence="4" type="ORF">FB467_3359</name>
</gene>